<name>A0ABQ4YX52_9ASTR</name>
<proteinExistence type="predicted"/>
<dbReference type="EMBL" id="BQNB010010825">
    <property type="protein sequence ID" value="GJS82444.1"/>
    <property type="molecule type" value="Genomic_DNA"/>
</dbReference>
<evidence type="ECO:0008006" key="3">
    <source>
        <dbReference type="Google" id="ProtNLM"/>
    </source>
</evidence>
<evidence type="ECO:0000313" key="1">
    <source>
        <dbReference type="EMBL" id="GJS82444.1"/>
    </source>
</evidence>
<protein>
    <recommendedName>
        <fullName evidence="3">Retrotransposon gag domain-containing protein</fullName>
    </recommendedName>
</protein>
<dbReference type="SUPFAM" id="SSF56672">
    <property type="entry name" value="DNA/RNA polymerases"/>
    <property type="match status" value="1"/>
</dbReference>
<evidence type="ECO:0000313" key="2">
    <source>
        <dbReference type="Proteomes" id="UP001151760"/>
    </source>
</evidence>
<dbReference type="Proteomes" id="UP001151760">
    <property type="component" value="Unassembled WGS sequence"/>
</dbReference>
<dbReference type="Gene3D" id="3.10.10.10">
    <property type="entry name" value="HIV Type 1 Reverse Transcriptase, subunit A, domain 1"/>
    <property type="match status" value="1"/>
</dbReference>
<dbReference type="InterPro" id="IPR032567">
    <property type="entry name" value="RTL1-rel"/>
</dbReference>
<dbReference type="InterPro" id="IPR043502">
    <property type="entry name" value="DNA/RNA_pol_sf"/>
</dbReference>
<keyword evidence="2" id="KW-1185">Reference proteome</keyword>
<comment type="caution">
    <text evidence="1">The sequence shown here is derived from an EMBL/GenBank/DDBJ whole genome shotgun (WGS) entry which is preliminary data.</text>
</comment>
<dbReference type="PANTHER" id="PTHR15503:SF45">
    <property type="entry name" value="RNA-DIRECTED DNA POLYMERASE HOMOLOG"/>
    <property type="match status" value="1"/>
</dbReference>
<reference evidence="1" key="1">
    <citation type="journal article" date="2022" name="Int. J. Mol. Sci.">
        <title>Draft Genome of Tanacetum Coccineum: Genomic Comparison of Closely Related Tanacetum-Family Plants.</title>
        <authorList>
            <person name="Yamashiro T."/>
            <person name="Shiraishi A."/>
            <person name="Nakayama K."/>
            <person name="Satake H."/>
        </authorList>
    </citation>
    <scope>NUCLEOTIDE SEQUENCE</scope>
</reference>
<gene>
    <name evidence="1" type="ORF">Tco_0748985</name>
</gene>
<organism evidence="1 2">
    <name type="scientific">Tanacetum coccineum</name>
    <dbReference type="NCBI Taxonomy" id="301880"/>
    <lineage>
        <taxon>Eukaryota</taxon>
        <taxon>Viridiplantae</taxon>
        <taxon>Streptophyta</taxon>
        <taxon>Embryophyta</taxon>
        <taxon>Tracheophyta</taxon>
        <taxon>Spermatophyta</taxon>
        <taxon>Magnoliopsida</taxon>
        <taxon>eudicotyledons</taxon>
        <taxon>Gunneridae</taxon>
        <taxon>Pentapetalae</taxon>
        <taxon>asterids</taxon>
        <taxon>campanulids</taxon>
        <taxon>Asterales</taxon>
        <taxon>Asteraceae</taxon>
        <taxon>Asteroideae</taxon>
        <taxon>Anthemideae</taxon>
        <taxon>Anthemidinae</taxon>
        <taxon>Tanacetum</taxon>
    </lineage>
</organism>
<dbReference type="PANTHER" id="PTHR15503">
    <property type="entry name" value="LDOC1 RELATED"/>
    <property type="match status" value="1"/>
</dbReference>
<accession>A0ABQ4YX52</accession>
<sequence length="448" mass="50861">MVKTLGMLNAYQIPLEQREKLDDHEYCPATEIQRMEPELWTLTLKGDDIEAYSNRFHELVLMCPELVVHKSKKIEKGIFVGFLKESKETSLLQSLRPCMRQSTWPVNWSSNQFKNVTCLGVVDTDIVRTSVRKAGNQQNDESSWESRLTVIVVSLSKGKILEFKAKVVRKRILVYFACYQADEKSLMTYVLSENFLEILHTRCPSEMLELSNQLKELQEKGFIRPSHSPWGAPNRYPLPRIEDLFDTNYKMRVDVFSNIDIRFGDIIVGEVREERYTKNRRYRDSIRANFGVLVMHVVPGLLALPDGPDDFDLESIGEIASRTGFRGALHCSTARKKDLNMRYKGGGDRSLLQMMLSSVRSTTYPRCKAKCVLAEEERRKTVVSAVGEDQGGSSMPRPIGLISLIASVGIIFLERAIKLSLDPSFLPQRQAPVGGVAIHERVAEVLGL</sequence>
<reference evidence="1" key="2">
    <citation type="submission" date="2022-01" db="EMBL/GenBank/DDBJ databases">
        <authorList>
            <person name="Yamashiro T."/>
            <person name="Shiraishi A."/>
            <person name="Satake H."/>
            <person name="Nakayama K."/>
        </authorList>
    </citation>
    <scope>NUCLEOTIDE SEQUENCE</scope>
</reference>